<feature type="domain" description="Nose resistant-to-fluoxetine protein N-terminal" evidence="3">
    <location>
        <begin position="58"/>
        <end position="178"/>
    </location>
</feature>
<feature type="signal peptide" evidence="2">
    <location>
        <begin position="1"/>
        <end position="17"/>
    </location>
</feature>
<keyword evidence="1" id="KW-1133">Transmembrane helix</keyword>
<dbReference type="GO" id="GO:0016747">
    <property type="term" value="F:acyltransferase activity, transferring groups other than amino-acyl groups"/>
    <property type="evidence" value="ECO:0007669"/>
    <property type="project" value="InterPro"/>
</dbReference>
<dbReference type="PANTHER" id="PTHR11161:SF0">
    <property type="entry name" value="O-ACYLTRANSFERASE LIKE PROTEIN"/>
    <property type="match status" value="1"/>
</dbReference>
<feature type="transmembrane region" description="Helical" evidence="1">
    <location>
        <begin position="405"/>
        <end position="428"/>
    </location>
</feature>
<evidence type="ECO:0000313" key="5">
    <source>
        <dbReference type="Proteomes" id="UP000494206"/>
    </source>
</evidence>
<feature type="transmembrane region" description="Helical" evidence="1">
    <location>
        <begin position="1039"/>
        <end position="1062"/>
    </location>
</feature>
<feature type="transmembrane region" description="Helical" evidence="1">
    <location>
        <begin position="589"/>
        <end position="606"/>
    </location>
</feature>
<dbReference type="SMART" id="SM00703">
    <property type="entry name" value="NRF"/>
    <property type="match status" value="2"/>
</dbReference>
<feature type="transmembrane region" description="Helical" evidence="1">
    <location>
        <begin position="1185"/>
        <end position="1202"/>
    </location>
</feature>
<feature type="domain" description="Nose resistant-to-fluoxetine protein N-terminal" evidence="3">
    <location>
        <begin position="691"/>
        <end position="811"/>
    </location>
</feature>
<accession>A0A8S1E7S2</accession>
<dbReference type="EMBL" id="CADEPM010000001">
    <property type="protein sequence ID" value="CAB3396661.1"/>
    <property type="molecule type" value="Genomic_DNA"/>
</dbReference>
<feature type="transmembrane region" description="Helical" evidence="1">
    <location>
        <begin position="1141"/>
        <end position="1165"/>
    </location>
</feature>
<dbReference type="InterPro" id="IPR002656">
    <property type="entry name" value="Acyl_transf_3_dom"/>
</dbReference>
<feature type="transmembrane region" description="Helical" evidence="1">
    <location>
        <begin position="820"/>
        <end position="844"/>
    </location>
</feature>
<feature type="transmembrane region" description="Helical" evidence="1">
    <location>
        <begin position="929"/>
        <end position="953"/>
    </location>
</feature>
<feature type="transmembrane region" description="Helical" evidence="1">
    <location>
        <begin position="343"/>
        <end position="363"/>
    </location>
</feature>
<feature type="transmembrane region" description="Helical" evidence="1">
    <location>
        <begin position="507"/>
        <end position="531"/>
    </location>
</feature>
<comment type="caution">
    <text evidence="4">The sequence shown here is derived from an EMBL/GenBank/DDBJ whole genome shotgun (WGS) entry which is preliminary data.</text>
</comment>
<feature type="transmembrane region" description="Helical" evidence="1">
    <location>
        <begin position="899"/>
        <end position="917"/>
    </location>
</feature>
<dbReference type="Pfam" id="PF01757">
    <property type="entry name" value="Acyl_transf_3"/>
    <property type="match status" value="2"/>
</dbReference>
<sequence>MMRFVFALSTLIFGVASTRQDNPFGRDINLNPFRNVSKQCVSDTEIWMKSLEEIFAVVGDCVEFQNCTDKQAKVLENNQYAIKQLDAFGRIPSPGLLEISLIADGSYQECQGVSGVKYETNYCYLVLVPGKNAKCPSAPVAALKLAVCMPNSCGKKDLVQLFNDQEFPFTACDAYCSHFPVKKDSAFWGFSVFLMVMVIIAIIASVVDYIRDEGFGIPSSKERILPLKILLAFSFWTNASTILSVKEQKPGFIKSLDCIRLFSMSWVVAGHSMMWFLFGNQLLPVMKVPKSFWNHIMTSAVLSVDTFFILSGIVVTYLFFKTRPKMRMIKNPITWILFYVHRYLRLTPTIMLFIGFYTVYAPYIQGAFSASQFNKQIQEVNVCKSSWWKNLLYINNFGSQDCYAITWYLAVDTQLYLVAPILLIAFYFSFAAGTILTAAGCVASIIAVYVLYSVNDLPGDFLGNGKLNNYNAIMYSKPWTRCPPYLIGILTGYIIATYNNKKIRGNWAIAVVGWVTAFGIACACIFANYDYDAGSHWSIFTRASYYNFSRIGWSFAVCWVILANHFGYGGPINNFMSHPIWQPFGRLSYCAYIVHWMVILYFMNVGERPLHLVSLWQVYIYYAIPSTFLSFIAAFFWSCMLEVPVLKLEKMLIVNRHPKIPVVNSFKNVSAQCAADTKTWLNSLAQVALVVDECVAFQNCTKRQMKILEENAYALKQLDAFGRFPSPGLLEIGLIDDGSYQECQEASGVKYDTNYCYLLLMPGKNAKCPAIPLISLKVAVCMSDSCGKKDLVQLFNDQEFPFTACDAYCAHFPVKKDSAFWGFSIFLIIMVSIAIIATILDYLIEEIFGNSSATKSNFFLKILLAFSFWTNASTILSVKEQKPGFIKSLDCIRMFSMSWVVSGHSMIMFLMGDMLLPVEKIPKSFWNHIMTNAVLSVDTFFILSGIVVTYLFFKTRPKMRVVKNPITWILFYVHRYLRLTPTIMLFIGFYTVYAPYIQGPFAASQLNKDVAQANMCKSSWWRNLLYINNFDNTDECYPITWYLAVDTQLYLVAPILLIAFYFSFAAGTILTAAGCVASIIAVYILYSVYDLPADLIGKGDTTNFQPKMYAKAWTRCPPYLIGILTGYIIATYNNKKIRGNWAIAIVGWVTAFGIACACIFANYDYDAGSHWSTFTRASYYNFSRIGWSFAVCWVILANHFGYGGPINNFMSHPIWQPFGRLSYCAYIVHWTVISYFMNVGERPLHLVSLWQVYISYSIPCTFLAFFCAFFWSCMFELPILKLEKMLIEGLFAGMAKPSNKIEAEDAKIDKTHI</sequence>
<keyword evidence="5" id="KW-1185">Reference proteome</keyword>
<dbReference type="OrthoDB" id="118951at2759"/>
<keyword evidence="1" id="KW-0812">Transmembrane</keyword>
<evidence type="ECO:0000259" key="3">
    <source>
        <dbReference type="SMART" id="SM00703"/>
    </source>
</evidence>
<evidence type="ECO:0000313" key="4">
    <source>
        <dbReference type="EMBL" id="CAB3396661.1"/>
    </source>
</evidence>
<evidence type="ECO:0000256" key="2">
    <source>
        <dbReference type="SAM" id="SignalP"/>
    </source>
</evidence>
<organism evidence="4 5">
    <name type="scientific">Caenorhabditis bovis</name>
    <dbReference type="NCBI Taxonomy" id="2654633"/>
    <lineage>
        <taxon>Eukaryota</taxon>
        <taxon>Metazoa</taxon>
        <taxon>Ecdysozoa</taxon>
        <taxon>Nematoda</taxon>
        <taxon>Chromadorea</taxon>
        <taxon>Rhabditida</taxon>
        <taxon>Rhabditina</taxon>
        <taxon>Rhabditomorpha</taxon>
        <taxon>Rhabditoidea</taxon>
        <taxon>Rhabditidae</taxon>
        <taxon>Peloderinae</taxon>
        <taxon>Caenorhabditis</taxon>
    </lineage>
</organism>
<keyword evidence="2" id="KW-0732">Signal</keyword>
<reference evidence="4 5" key="1">
    <citation type="submission" date="2020-04" db="EMBL/GenBank/DDBJ databases">
        <authorList>
            <person name="Laetsch R D."/>
            <person name="Stevens L."/>
            <person name="Kumar S."/>
            <person name="Blaxter L. M."/>
        </authorList>
    </citation>
    <scope>NUCLEOTIDE SEQUENCE [LARGE SCALE GENOMIC DNA]</scope>
</reference>
<gene>
    <name evidence="4" type="ORF">CBOVIS_LOCUS183</name>
</gene>
<feature type="transmembrane region" description="Helical" evidence="1">
    <location>
        <begin position="1109"/>
        <end position="1129"/>
    </location>
</feature>
<dbReference type="PANTHER" id="PTHR11161">
    <property type="entry name" value="O-ACYLTRANSFERASE"/>
    <property type="match status" value="1"/>
</dbReference>
<name>A0A8S1E7S2_9PELO</name>
<feature type="transmembrane region" description="Helical" evidence="1">
    <location>
        <begin position="483"/>
        <end position="500"/>
    </location>
</feature>
<evidence type="ECO:0000256" key="1">
    <source>
        <dbReference type="SAM" id="Phobius"/>
    </source>
</evidence>
<feature type="transmembrane region" description="Helical" evidence="1">
    <location>
        <begin position="1252"/>
        <end position="1275"/>
    </location>
</feature>
<feature type="transmembrane region" description="Helical" evidence="1">
    <location>
        <begin position="435"/>
        <end position="452"/>
    </location>
</feature>
<protein>
    <recommendedName>
        <fullName evidence="3">Nose resistant-to-fluoxetine protein N-terminal domain-containing protein</fullName>
    </recommendedName>
</protein>
<feature type="transmembrane region" description="Helical" evidence="1">
    <location>
        <begin position="258"/>
        <end position="278"/>
    </location>
</feature>
<feature type="transmembrane region" description="Helical" evidence="1">
    <location>
        <begin position="618"/>
        <end position="641"/>
    </location>
</feature>
<dbReference type="InterPro" id="IPR006621">
    <property type="entry name" value="Nose-resist-to-fluoxetine_N"/>
</dbReference>
<feature type="transmembrane region" description="Helical" evidence="1">
    <location>
        <begin position="976"/>
        <end position="996"/>
    </location>
</feature>
<keyword evidence="1" id="KW-0472">Membrane</keyword>
<feature type="transmembrane region" description="Helical" evidence="1">
    <location>
        <begin position="298"/>
        <end position="320"/>
    </location>
</feature>
<feature type="transmembrane region" description="Helical" evidence="1">
    <location>
        <begin position="856"/>
        <end position="878"/>
    </location>
</feature>
<feature type="transmembrane region" description="Helical" evidence="1">
    <location>
        <begin position="1223"/>
        <end position="1240"/>
    </location>
</feature>
<dbReference type="InterPro" id="IPR052728">
    <property type="entry name" value="O2_lipid_transport_reg"/>
</dbReference>
<feature type="chain" id="PRO_5035759373" description="Nose resistant-to-fluoxetine protein N-terminal domain-containing protein" evidence="2">
    <location>
        <begin position="18"/>
        <end position="1313"/>
    </location>
</feature>
<dbReference type="Proteomes" id="UP000494206">
    <property type="component" value="Unassembled WGS sequence"/>
</dbReference>
<feature type="transmembrane region" description="Helical" evidence="1">
    <location>
        <begin position="186"/>
        <end position="210"/>
    </location>
</feature>
<dbReference type="Pfam" id="PF20146">
    <property type="entry name" value="NRF"/>
    <property type="match status" value="2"/>
</dbReference>
<feature type="transmembrane region" description="Helical" evidence="1">
    <location>
        <begin position="551"/>
        <end position="568"/>
    </location>
</feature>
<feature type="transmembrane region" description="Helical" evidence="1">
    <location>
        <begin position="1069"/>
        <end position="1089"/>
    </location>
</feature>
<proteinExistence type="predicted"/>